<evidence type="ECO:0000313" key="1">
    <source>
        <dbReference type="EMBL" id="RHN68824.1"/>
    </source>
</evidence>
<name>A0A396IWS0_MEDTR</name>
<dbReference type="EMBL" id="PSQE01000003">
    <property type="protein sequence ID" value="RHN68824.1"/>
    <property type="molecule type" value="Genomic_DNA"/>
</dbReference>
<comment type="caution">
    <text evidence="1">The sequence shown here is derived from an EMBL/GenBank/DDBJ whole genome shotgun (WGS) entry which is preliminary data.</text>
</comment>
<protein>
    <submittedName>
        <fullName evidence="1">Uncharacterized protein</fullName>
    </submittedName>
</protein>
<evidence type="ECO:0000313" key="2">
    <source>
        <dbReference type="Proteomes" id="UP000265566"/>
    </source>
</evidence>
<dbReference type="Gramene" id="rna17233">
    <property type="protein sequence ID" value="RHN68824.1"/>
    <property type="gene ID" value="gene17233"/>
</dbReference>
<dbReference type="Proteomes" id="UP000265566">
    <property type="component" value="Chromosome 3"/>
</dbReference>
<sequence>MVCCVLIQNVLMAFLLLTFCRLKHIPYIGLIHLKLEIVEEPLYCLKFIENTYEKLRSDRVCKQKKTRTL</sequence>
<gene>
    <name evidence="1" type="ORF">MtrunA17_Chr3g0118131</name>
</gene>
<accession>A0A396IWS0</accession>
<organism evidence="1 2">
    <name type="scientific">Medicago truncatula</name>
    <name type="common">Barrel medic</name>
    <name type="synonym">Medicago tribuloides</name>
    <dbReference type="NCBI Taxonomy" id="3880"/>
    <lineage>
        <taxon>Eukaryota</taxon>
        <taxon>Viridiplantae</taxon>
        <taxon>Streptophyta</taxon>
        <taxon>Embryophyta</taxon>
        <taxon>Tracheophyta</taxon>
        <taxon>Spermatophyta</taxon>
        <taxon>Magnoliopsida</taxon>
        <taxon>eudicotyledons</taxon>
        <taxon>Gunneridae</taxon>
        <taxon>Pentapetalae</taxon>
        <taxon>rosids</taxon>
        <taxon>fabids</taxon>
        <taxon>Fabales</taxon>
        <taxon>Fabaceae</taxon>
        <taxon>Papilionoideae</taxon>
        <taxon>50 kb inversion clade</taxon>
        <taxon>NPAAA clade</taxon>
        <taxon>Hologalegina</taxon>
        <taxon>IRL clade</taxon>
        <taxon>Trifolieae</taxon>
        <taxon>Medicago</taxon>
    </lineage>
</organism>
<proteinExistence type="predicted"/>
<reference evidence="2" key="1">
    <citation type="journal article" date="2018" name="Nat. Plants">
        <title>Whole-genome landscape of Medicago truncatula symbiotic genes.</title>
        <authorList>
            <person name="Pecrix Y."/>
            <person name="Staton S.E."/>
            <person name="Sallet E."/>
            <person name="Lelandais-Briere C."/>
            <person name="Moreau S."/>
            <person name="Carrere S."/>
            <person name="Blein T."/>
            <person name="Jardinaud M.F."/>
            <person name="Latrasse D."/>
            <person name="Zouine M."/>
            <person name="Zahm M."/>
            <person name="Kreplak J."/>
            <person name="Mayjonade B."/>
            <person name="Satge C."/>
            <person name="Perez M."/>
            <person name="Cauet S."/>
            <person name="Marande W."/>
            <person name="Chantry-Darmon C."/>
            <person name="Lopez-Roques C."/>
            <person name="Bouchez O."/>
            <person name="Berard A."/>
            <person name="Debelle F."/>
            <person name="Munos S."/>
            <person name="Bendahmane A."/>
            <person name="Berges H."/>
            <person name="Niebel A."/>
            <person name="Buitink J."/>
            <person name="Frugier F."/>
            <person name="Benhamed M."/>
            <person name="Crespi M."/>
            <person name="Gouzy J."/>
            <person name="Gamas P."/>
        </authorList>
    </citation>
    <scope>NUCLEOTIDE SEQUENCE [LARGE SCALE GENOMIC DNA]</scope>
    <source>
        <strain evidence="2">cv. Jemalong A17</strain>
    </source>
</reference>
<dbReference type="AlphaFoldDB" id="A0A396IWS0"/>